<evidence type="ECO:0000313" key="2">
    <source>
        <dbReference type="Proteomes" id="UP000886891"/>
    </source>
</evidence>
<comment type="caution">
    <text evidence="1">The sequence shown here is derived from an EMBL/GenBank/DDBJ whole genome shotgun (WGS) entry which is preliminary data.</text>
</comment>
<organism evidence="1 2">
    <name type="scientific">Candidatus Stercoripulliclostridium merdipullorum</name>
    <dbReference type="NCBI Taxonomy" id="2840952"/>
    <lineage>
        <taxon>Bacteria</taxon>
        <taxon>Bacillati</taxon>
        <taxon>Bacillota</taxon>
        <taxon>Clostridia</taxon>
        <taxon>Eubacteriales</taxon>
        <taxon>Candidatus Stercoripulliclostridium</taxon>
    </lineage>
</organism>
<protein>
    <submittedName>
        <fullName evidence="1">Uncharacterized protein</fullName>
    </submittedName>
</protein>
<reference evidence="1" key="1">
    <citation type="submission" date="2020-10" db="EMBL/GenBank/DDBJ databases">
        <authorList>
            <person name="Gilroy R."/>
        </authorList>
    </citation>
    <scope>NUCLEOTIDE SEQUENCE</scope>
    <source>
        <strain evidence="1">23406</strain>
    </source>
</reference>
<dbReference type="Proteomes" id="UP000886891">
    <property type="component" value="Unassembled WGS sequence"/>
</dbReference>
<proteinExistence type="predicted"/>
<reference evidence="1" key="2">
    <citation type="journal article" date="2021" name="PeerJ">
        <title>Extensive microbial diversity within the chicken gut microbiome revealed by metagenomics and culture.</title>
        <authorList>
            <person name="Gilroy R."/>
            <person name="Ravi A."/>
            <person name="Getino M."/>
            <person name="Pursley I."/>
            <person name="Horton D.L."/>
            <person name="Alikhan N.F."/>
            <person name="Baker D."/>
            <person name="Gharbi K."/>
            <person name="Hall N."/>
            <person name="Watson M."/>
            <person name="Adriaenssens E.M."/>
            <person name="Foster-Nyarko E."/>
            <person name="Jarju S."/>
            <person name="Secka A."/>
            <person name="Antonio M."/>
            <person name="Oren A."/>
            <person name="Chaudhuri R.R."/>
            <person name="La Ragione R."/>
            <person name="Hildebrand F."/>
            <person name="Pallen M.J."/>
        </authorList>
    </citation>
    <scope>NUCLEOTIDE SEQUENCE</scope>
    <source>
        <strain evidence="1">23406</strain>
    </source>
</reference>
<dbReference type="AlphaFoldDB" id="A0A9D1NBV4"/>
<dbReference type="EMBL" id="DVOH01000013">
    <property type="protein sequence ID" value="HIU99808.1"/>
    <property type="molecule type" value="Genomic_DNA"/>
</dbReference>
<accession>A0A9D1NBV4</accession>
<gene>
    <name evidence="1" type="ORF">IAB14_01680</name>
</gene>
<sequence>MNTQNTIEQFQSMIAEFYKSRLIVVEVVISSFLERLVNTPALYAVVEDATRRANYEAQYSRAVTRDSLGCYFTLPANKRQTVSLVTGLLFDFDRYHLSIVEFVTKFFPSETSHGSYLAFCDNVIKPYGEAFTALLAESEPQMIRVAEENDAPLLPFAEKAKEDADYWLKALLDTLTGDNHLEEDLRREAVTVVKGMLSVLELGNPMLIKVVWIGLKHTLGTYSCGLRELKEIETILRTYGVIE</sequence>
<evidence type="ECO:0000313" key="1">
    <source>
        <dbReference type="EMBL" id="HIU99808.1"/>
    </source>
</evidence>
<name>A0A9D1NBV4_9FIRM</name>